<dbReference type="OrthoDB" id="3872446at2759"/>
<organism evidence="2 3">
    <name type="scientific">Lineolata rhizophorae</name>
    <dbReference type="NCBI Taxonomy" id="578093"/>
    <lineage>
        <taxon>Eukaryota</taxon>
        <taxon>Fungi</taxon>
        <taxon>Dikarya</taxon>
        <taxon>Ascomycota</taxon>
        <taxon>Pezizomycotina</taxon>
        <taxon>Dothideomycetes</taxon>
        <taxon>Dothideomycetes incertae sedis</taxon>
        <taxon>Lineolatales</taxon>
        <taxon>Lineolataceae</taxon>
        <taxon>Lineolata</taxon>
    </lineage>
</organism>
<proteinExistence type="predicted"/>
<feature type="compositionally biased region" description="Low complexity" evidence="1">
    <location>
        <begin position="60"/>
        <end position="74"/>
    </location>
</feature>
<keyword evidence="3" id="KW-1185">Reference proteome</keyword>
<feature type="region of interest" description="Disordered" evidence="1">
    <location>
        <begin position="1"/>
        <end position="115"/>
    </location>
</feature>
<protein>
    <submittedName>
        <fullName evidence="2">Uncharacterized protein</fullName>
    </submittedName>
</protein>
<dbReference type="Proteomes" id="UP000799766">
    <property type="component" value="Unassembled WGS sequence"/>
</dbReference>
<accession>A0A6A6P0D3</accession>
<evidence type="ECO:0000256" key="1">
    <source>
        <dbReference type="SAM" id="MobiDB-lite"/>
    </source>
</evidence>
<reference evidence="2" key="1">
    <citation type="journal article" date="2020" name="Stud. Mycol.">
        <title>101 Dothideomycetes genomes: a test case for predicting lifestyles and emergence of pathogens.</title>
        <authorList>
            <person name="Haridas S."/>
            <person name="Albert R."/>
            <person name="Binder M."/>
            <person name="Bloem J."/>
            <person name="Labutti K."/>
            <person name="Salamov A."/>
            <person name="Andreopoulos B."/>
            <person name="Baker S."/>
            <person name="Barry K."/>
            <person name="Bills G."/>
            <person name="Bluhm B."/>
            <person name="Cannon C."/>
            <person name="Castanera R."/>
            <person name="Culley D."/>
            <person name="Daum C."/>
            <person name="Ezra D."/>
            <person name="Gonzalez J."/>
            <person name="Henrissat B."/>
            <person name="Kuo A."/>
            <person name="Liang C."/>
            <person name="Lipzen A."/>
            <person name="Lutzoni F."/>
            <person name="Magnuson J."/>
            <person name="Mondo S."/>
            <person name="Nolan M."/>
            <person name="Ohm R."/>
            <person name="Pangilinan J."/>
            <person name="Park H.-J."/>
            <person name="Ramirez L."/>
            <person name="Alfaro M."/>
            <person name="Sun H."/>
            <person name="Tritt A."/>
            <person name="Yoshinaga Y."/>
            <person name="Zwiers L.-H."/>
            <person name="Turgeon B."/>
            <person name="Goodwin S."/>
            <person name="Spatafora J."/>
            <person name="Crous P."/>
            <person name="Grigoriev I."/>
        </authorList>
    </citation>
    <scope>NUCLEOTIDE SEQUENCE</scope>
    <source>
        <strain evidence="2">ATCC 16933</strain>
    </source>
</reference>
<name>A0A6A6P0D3_9PEZI</name>
<dbReference type="AlphaFoldDB" id="A0A6A6P0D3"/>
<evidence type="ECO:0000313" key="2">
    <source>
        <dbReference type="EMBL" id="KAF2457460.1"/>
    </source>
</evidence>
<sequence length="115" mass="12010">MTDPEDIEEDLFADLYDGDDSASKPATAPAPAAPEPSAPPTHSPSVPDAPIQHMDGFETPANGAGAASAPAFNGDSMTQSSKRDTSWMQGQDYDPGKMAIEQDENYGPIGIKEDG</sequence>
<evidence type="ECO:0000313" key="3">
    <source>
        <dbReference type="Proteomes" id="UP000799766"/>
    </source>
</evidence>
<feature type="compositionally biased region" description="Pro residues" evidence="1">
    <location>
        <begin position="31"/>
        <end position="42"/>
    </location>
</feature>
<feature type="compositionally biased region" description="Acidic residues" evidence="1">
    <location>
        <begin position="1"/>
        <end position="20"/>
    </location>
</feature>
<dbReference type="EMBL" id="MU001680">
    <property type="protein sequence ID" value="KAF2457460.1"/>
    <property type="molecule type" value="Genomic_DNA"/>
</dbReference>
<gene>
    <name evidence="2" type="ORF">BDY21DRAFT_26565</name>
</gene>